<dbReference type="InterPro" id="IPR002528">
    <property type="entry name" value="MATE_fam"/>
</dbReference>
<dbReference type="PANTHER" id="PTHR43298:SF2">
    <property type="entry name" value="FMN_FAD EXPORTER YEEO-RELATED"/>
    <property type="match status" value="1"/>
</dbReference>
<feature type="transmembrane region" description="Helical" evidence="10">
    <location>
        <begin position="161"/>
        <end position="183"/>
    </location>
</feature>
<dbReference type="RefSeq" id="WP_184747472.1">
    <property type="nucleotide sequence ID" value="NZ_JACHGJ010000005.1"/>
</dbReference>
<feature type="transmembrane region" description="Helical" evidence="10">
    <location>
        <begin position="308"/>
        <end position="330"/>
    </location>
</feature>
<feature type="transmembrane region" description="Helical" evidence="10">
    <location>
        <begin position="12"/>
        <end position="34"/>
    </location>
</feature>
<dbReference type="CDD" id="cd13137">
    <property type="entry name" value="MATE_NorM_like"/>
    <property type="match status" value="1"/>
</dbReference>
<feature type="transmembrane region" description="Helical" evidence="10">
    <location>
        <begin position="128"/>
        <end position="149"/>
    </location>
</feature>
<dbReference type="InterPro" id="IPR048279">
    <property type="entry name" value="MdtK-like"/>
</dbReference>
<proteinExistence type="predicted"/>
<dbReference type="InterPro" id="IPR050222">
    <property type="entry name" value="MATE_MdtK"/>
</dbReference>
<evidence type="ECO:0000256" key="3">
    <source>
        <dbReference type="ARBA" id="ARBA00022449"/>
    </source>
</evidence>
<evidence type="ECO:0000256" key="9">
    <source>
        <dbReference type="ARBA" id="ARBA00031636"/>
    </source>
</evidence>
<evidence type="ECO:0000256" key="1">
    <source>
        <dbReference type="ARBA" id="ARBA00004651"/>
    </source>
</evidence>
<feature type="transmembrane region" description="Helical" evidence="10">
    <location>
        <begin position="189"/>
        <end position="211"/>
    </location>
</feature>
<dbReference type="GO" id="GO:0015297">
    <property type="term" value="F:antiporter activity"/>
    <property type="evidence" value="ECO:0007669"/>
    <property type="project" value="UniProtKB-KW"/>
</dbReference>
<feature type="transmembrane region" description="Helical" evidence="10">
    <location>
        <begin position="350"/>
        <end position="371"/>
    </location>
</feature>
<reference evidence="11 12" key="1">
    <citation type="submission" date="2020-08" db="EMBL/GenBank/DDBJ databases">
        <title>Genomic Encyclopedia of Type Strains, Phase IV (KMG-IV): sequencing the most valuable type-strain genomes for metagenomic binning, comparative biology and taxonomic classification.</title>
        <authorList>
            <person name="Goeker M."/>
        </authorList>
    </citation>
    <scope>NUCLEOTIDE SEQUENCE [LARGE SCALE GENOMIC DNA]</scope>
    <source>
        <strain evidence="11 12">DSM 2461</strain>
    </source>
</reference>
<accession>A0A841RBC2</accession>
<comment type="subcellular location">
    <subcellularLocation>
        <location evidence="1">Cell membrane</location>
        <topology evidence="1">Multi-pass membrane protein</topology>
    </subcellularLocation>
</comment>
<evidence type="ECO:0000313" key="11">
    <source>
        <dbReference type="EMBL" id="MBB6481233.1"/>
    </source>
</evidence>
<organism evidence="11 12">
    <name type="scientific">Spirochaeta isovalerica</name>
    <dbReference type="NCBI Taxonomy" id="150"/>
    <lineage>
        <taxon>Bacteria</taxon>
        <taxon>Pseudomonadati</taxon>
        <taxon>Spirochaetota</taxon>
        <taxon>Spirochaetia</taxon>
        <taxon>Spirochaetales</taxon>
        <taxon>Spirochaetaceae</taxon>
        <taxon>Spirochaeta</taxon>
    </lineage>
</organism>
<dbReference type="PANTHER" id="PTHR43298">
    <property type="entry name" value="MULTIDRUG RESISTANCE PROTEIN NORM-RELATED"/>
    <property type="match status" value="1"/>
</dbReference>
<keyword evidence="3" id="KW-0050">Antiport</keyword>
<dbReference type="AlphaFoldDB" id="A0A841RBC2"/>
<feature type="transmembrane region" description="Helical" evidence="10">
    <location>
        <begin position="383"/>
        <end position="404"/>
    </location>
</feature>
<evidence type="ECO:0000256" key="8">
    <source>
        <dbReference type="ARBA" id="ARBA00023136"/>
    </source>
</evidence>
<dbReference type="GO" id="GO:0042910">
    <property type="term" value="F:xenobiotic transmembrane transporter activity"/>
    <property type="evidence" value="ECO:0007669"/>
    <property type="project" value="InterPro"/>
</dbReference>
<dbReference type="GO" id="GO:0006811">
    <property type="term" value="P:monoatomic ion transport"/>
    <property type="evidence" value="ECO:0007669"/>
    <property type="project" value="UniProtKB-KW"/>
</dbReference>
<feature type="transmembrane region" description="Helical" evidence="10">
    <location>
        <begin position="410"/>
        <end position="429"/>
    </location>
</feature>
<sequence>MNKKMYDEIIRFTLPCLAELFLFSLISVVNMAMVGRLGAAALSAVGLSSQPVRISIALFQAFNIGATAMIARYTGARDYGNARKVIVQTIQFAFVAGLIISLPFYIFAEQIVMFMGARSDSLKEGITYMRFMAAGTVFQVLPLAVSSLLRGAGDSRNAMLINILANIINVVLGYVLIFGFAFIPAFGVWGAGMAATVSKASASMLGLVLLFKTKLPVRLKGKVVLGWDKTVLKGIAGIGSSSAAEQLVLRSGFFLYTRMIANLGTVAFAAHQVALTVSNLSTNLGQALGIASSSFTGRHLGAQRPDRAVLYVQVLHHGAFLISLIVSILFLLSGDGLVRIFTADIKVIDVFGPILFILAVINPAQNTFLVYSGSIKGAGDTRWPLLVSLVGLIFVRIPLVYISIHYLKWGLTGAWIATAVEKYLGYIMLRIRFAGGKWKKVKIV</sequence>
<keyword evidence="2" id="KW-0813">Transport</keyword>
<dbReference type="EMBL" id="JACHGJ010000005">
    <property type="protein sequence ID" value="MBB6481233.1"/>
    <property type="molecule type" value="Genomic_DNA"/>
</dbReference>
<comment type="caution">
    <text evidence="11">The sequence shown here is derived from an EMBL/GenBank/DDBJ whole genome shotgun (WGS) entry which is preliminary data.</text>
</comment>
<evidence type="ECO:0000256" key="2">
    <source>
        <dbReference type="ARBA" id="ARBA00022448"/>
    </source>
</evidence>
<evidence type="ECO:0000256" key="10">
    <source>
        <dbReference type="SAM" id="Phobius"/>
    </source>
</evidence>
<evidence type="ECO:0000256" key="6">
    <source>
        <dbReference type="ARBA" id="ARBA00022989"/>
    </source>
</evidence>
<gene>
    <name evidence="11" type="ORF">HNR50_002906</name>
</gene>
<evidence type="ECO:0000256" key="5">
    <source>
        <dbReference type="ARBA" id="ARBA00022692"/>
    </source>
</evidence>
<keyword evidence="4" id="KW-1003">Cell membrane</keyword>
<evidence type="ECO:0000313" key="12">
    <source>
        <dbReference type="Proteomes" id="UP000587760"/>
    </source>
</evidence>
<protein>
    <recommendedName>
        <fullName evidence="9">Multidrug-efflux transporter</fullName>
    </recommendedName>
</protein>
<feature type="transmembrane region" description="Helical" evidence="10">
    <location>
        <begin position="85"/>
        <end position="108"/>
    </location>
</feature>
<keyword evidence="5 10" id="KW-0812">Transmembrane</keyword>
<dbReference type="Proteomes" id="UP000587760">
    <property type="component" value="Unassembled WGS sequence"/>
</dbReference>
<keyword evidence="8 10" id="KW-0472">Membrane</keyword>
<evidence type="ECO:0000256" key="7">
    <source>
        <dbReference type="ARBA" id="ARBA00023065"/>
    </source>
</evidence>
<name>A0A841RBC2_9SPIO</name>
<evidence type="ECO:0000256" key="4">
    <source>
        <dbReference type="ARBA" id="ARBA00022475"/>
    </source>
</evidence>
<dbReference type="PIRSF" id="PIRSF006603">
    <property type="entry name" value="DinF"/>
    <property type="match status" value="1"/>
</dbReference>
<keyword evidence="6 10" id="KW-1133">Transmembrane helix</keyword>
<feature type="transmembrane region" description="Helical" evidence="10">
    <location>
        <begin position="54"/>
        <end position="73"/>
    </location>
</feature>
<dbReference type="GO" id="GO:0005886">
    <property type="term" value="C:plasma membrane"/>
    <property type="evidence" value="ECO:0007669"/>
    <property type="project" value="UniProtKB-SubCell"/>
</dbReference>
<dbReference type="Pfam" id="PF01554">
    <property type="entry name" value="MatE"/>
    <property type="match status" value="2"/>
</dbReference>
<dbReference type="NCBIfam" id="TIGR00797">
    <property type="entry name" value="matE"/>
    <property type="match status" value="1"/>
</dbReference>
<keyword evidence="12" id="KW-1185">Reference proteome</keyword>
<keyword evidence="7" id="KW-0406">Ion transport</keyword>